<evidence type="ECO:0000259" key="1">
    <source>
        <dbReference type="Pfam" id="PF04471"/>
    </source>
</evidence>
<dbReference type="InterPro" id="IPR041409">
    <property type="entry name" value="RE_AspBHI_N"/>
</dbReference>
<dbReference type="GO" id="GO:0003677">
    <property type="term" value="F:DNA binding"/>
    <property type="evidence" value="ECO:0007669"/>
    <property type="project" value="InterPro"/>
</dbReference>
<proteinExistence type="predicted"/>
<dbReference type="GO" id="GO:0004519">
    <property type="term" value="F:endonuclease activity"/>
    <property type="evidence" value="ECO:0007669"/>
    <property type="project" value="UniProtKB-KW"/>
</dbReference>
<reference evidence="3 4" key="1">
    <citation type="submission" date="2020-07" db="EMBL/GenBank/DDBJ databases">
        <authorList>
            <person name="Zhuang K."/>
            <person name="Ran Y."/>
        </authorList>
    </citation>
    <scope>NUCLEOTIDE SEQUENCE [LARGE SCALE GENOMIC DNA]</scope>
    <source>
        <strain evidence="3 4">WCH-YHL-001</strain>
    </source>
</reference>
<evidence type="ECO:0000313" key="3">
    <source>
        <dbReference type="EMBL" id="QLY34388.1"/>
    </source>
</evidence>
<feature type="domain" description="Restriction endonuclease type IV Mrr" evidence="1">
    <location>
        <begin position="257"/>
        <end position="372"/>
    </location>
</feature>
<keyword evidence="3" id="KW-0378">Hydrolase</keyword>
<keyword evidence="3" id="KW-0255">Endonuclease</keyword>
<organism evidence="3 4">
    <name type="scientific">Nocardia huaxiensis</name>
    <dbReference type="NCBI Taxonomy" id="2755382"/>
    <lineage>
        <taxon>Bacteria</taxon>
        <taxon>Bacillati</taxon>
        <taxon>Actinomycetota</taxon>
        <taxon>Actinomycetes</taxon>
        <taxon>Mycobacteriales</taxon>
        <taxon>Nocardiaceae</taxon>
        <taxon>Nocardia</taxon>
    </lineage>
</organism>
<keyword evidence="4" id="KW-1185">Reference proteome</keyword>
<dbReference type="InterPro" id="IPR011856">
    <property type="entry name" value="tRNA_endonuc-like_dom_sf"/>
</dbReference>
<dbReference type="Pfam" id="PF04471">
    <property type="entry name" value="Mrr_cat"/>
    <property type="match status" value="1"/>
</dbReference>
<protein>
    <submittedName>
        <fullName evidence="3">Restriction endonuclease</fullName>
    </submittedName>
</protein>
<accession>A0A7D6ZFL9</accession>
<keyword evidence="3" id="KW-0540">Nuclease</keyword>
<evidence type="ECO:0000259" key="2">
    <source>
        <dbReference type="Pfam" id="PF18062"/>
    </source>
</evidence>
<name>A0A7D6ZFL9_9NOCA</name>
<dbReference type="Proteomes" id="UP000515512">
    <property type="component" value="Chromosome"/>
</dbReference>
<sequence length="397" mass="43517">MSHTVAFEDLTTSDLTLETVYLGGTQGHTGDDALARLAPVGNLGGFRYNGSPARNEVRMVVLFTSGNESDWPDVLDPQTGIFTYYGDNRKPGQPDLHDTPRSGNLLLRNAFEATHATEAERAKVPPFLLFEKAAPGRSAQFRGLLAPGAEVLSTDDDLVAIWRSKSGQRFQNYRAKFTVLNTGKVERAWIDDLANGVPPVKSVHCPESWKAWVKSCSYDTLTAAPTTVIRSKAEQFPADKAGQAILAAIHAHFDGRPHDFEKCAVEIWRMIAPATGVCDLTRPSRDGGRDAVGEYQLGPIGDPIKIDFALEAKCYGPTNSVGVREMSRLISRLRHRNFGVFVTLSYFNSQVYEEVRTDGHPIALISGRDIVSTLKSNGYGDLGAVKGWLRNQFPPVP</sequence>
<gene>
    <name evidence="3" type="ORF">H0264_14610</name>
</gene>
<feature type="domain" description="Restriction endonuclease AspBHI N-terminal" evidence="2">
    <location>
        <begin position="28"/>
        <end position="215"/>
    </location>
</feature>
<dbReference type="GO" id="GO:0009307">
    <property type="term" value="P:DNA restriction-modification system"/>
    <property type="evidence" value="ECO:0007669"/>
    <property type="project" value="InterPro"/>
</dbReference>
<dbReference type="Gene3D" id="3.40.1350.10">
    <property type="match status" value="1"/>
</dbReference>
<dbReference type="KEGG" id="nhu:H0264_14610"/>
<dbReference type="REBASE" id="421470">
    <property type="entry name" value="Nsp001ORF14610P"/>
</dbReference>
<dbReference type="EMBL" id="CP059399">
    <property type="protein sequence ID" value="QLY34388.1"/>
    <property type="molecule type" value="Genomic_DNA"/>
</dbReference>
<evidence type="ECO:0000313" key="4">
    <source>
        <dbReference type="Proteomes" id="UP000515512"/>
    </source>
</evidence>
<dbReference type="InterPro" id="IPR007560">
    <property type="entry name" value="Restrct_endonuc_IV_Mrr"/>
</dbReference>
<dbReference type="Gene3D" id="2.30.280.20">
    <property type="match status" value="1"/>
</dbReference>
<dbReference type="Pfam" id="PF18062">
    <property type="entry name" value="RE_AspBHI_N"/>
    <property type="match status" value="1"/>
</dbReference>
<dbReference type="AlphaFoldDB" id="A0A7D6ZFL9"/>